<evidence type="ECO:0000256" key="7">
    <source>
        <dbReference type="RuleBase" id="RU003682"/>
    </source>
</evidence>
<comment type="similarity">
    <text evidence="7">Belongs to the iron/ascorbate-dependent oxidoreductase family.</text>
</comment>
<name>A0AB40AXE1_DIOCR</name>
<dbReference type="Proteomes" id="UP001515500">
    <property type="component" value="Unplaced"/>
</dbReference>
<keyword evidence="3 7" id="KW-0560">Oxidoreductase</keyword>
<comment type="catalytic activity">
    <reaction evidence="6">
        <text>gibberellin A53 + 2 2-oxoglutarate + 3 O2 + H(+) = gibberellin A20 + 2 succinate + 3 CO2 + 2 H2O</text>
        <dbReference type="Rhea" id="RHEA:60796"/>
        <dbReference type="ChEBI" id="CHEBI:15377"/>
        <dbReference type="ChEBI" id="CHEBI:15378"/>
        <dbReference type="ChEBI" id="CHEBI:15379"/>
        <dbReference type="ChEBI" id="CHEBI:16526"/>
        <dbReference type="ChEBI" id="CHEBI:16810"/>
        <dbReference type="ChEBI" id="CHEBI:30031"/>
        <dbReference type="ChEBI" id="CHEBI:58526"/>
        <dbReference type="ChEBI" id="CHEBI:143954"/>
    </reaction>
    <physiologicalReaction direction="left-to-right" evidence="6">
        <dbReference type="Rhea" id="RHEA:60797"/>
    </physiologicalReaction>
</comment>
<evidence type="ECO:0000313" key="10">
    <source>
        <dbReference type="RefSeq" id="XP_039119661.1"/>
    </source>
</evidence>
<dbReference type="PROSITE" id="PS51471">
    <property type="entry name" value="FE2OG_OXY"/>
    <property type="match status" value="1"/>
</dbReference>
<evidence type="ECO:0000256" key="5">
    <source>
        <dbReference type="ARBA" id="ARBA00050508"/>
    </source>
</evidence>
<dbReference type="InterPro" id="IPR005123">
    <property type="entry name" value="Oxoglu/Fe-dep_dioxygenase_dom"/>
</dbReference>
<protein>
    <submittedName>
        <fullName evidence="10">Gibberellin 20 oxidase 2-like</fullName>
    </submittedName>
</protein>
<proteinExistence type="inferred from homology"/>
<evidence type="ECO:0000259" key="8">
    <source>
        <dbReference type="PROSITE" id="PS51471"/>
    </source>
</evidence>
<keyword evidence="4 7" id="KW-0408">Iron</keyword>
<dbReference type="SUPFAM" id="SSF51197">
    <property type="entry name" value="Clavaminate synthase-like"/>
    <property type="match status" value="1"/>
</dbReference>
<reference evidence="10" key="1">
    <citation type="submission" date="2025-08" db="UniProtKB">
        <authorList>
            <consortium name="RefSeq"/>
        </authorList>
    </citation>
    <scope>IDENTIFICATION</scope>
</reference>
<feature type="domain" description="Fe2OG dioxygenase" evidence="8">
    <location>
        <begin position="203"/>
        <end position="303"/>
    </location>
</feature>
<dbReference type="InterPro" id="IPR027443">
    <property type="entry name" value="IPNS-like_sf"/>
</dbReference>
<dbReference type="GO" id="GO:0009685">
    <property type="term" value="P:gibberellin metabolic process"/>
    <property type="evidence" value="ECO:0007669"/>
    <property type="project" value="UniProtKB-ARBA"/>
</dbReference>
<evidence type="ECO:0000256" key="6">
    <source>
        <dbReference type="ARBA" id="ARBA00050797"/>
    </source>
</evidence>
<dbReference type="RefSeq" id="XP_039119661.1">
    <property type="nucleotide sequence ID" value="XM_039263727.1"/>
</dbReference>
<evidence type="ECO:0000256" key="4">
    <source>
        <dbReference type="ARBA" id="ARBA00023004"/>
    </source>
</evidence>
<evidence type="ECO:0000256" key="3">
    <source>
        <dbReference type="ARBA" id="ARBA00023002"/>
    </source>
</evidence>
<dbReference type="InterPro" id="IPR044861">
    <property type="entry name" value="IPNS-like_FE2OG_OXY"/>
</dbReference>
<dbReference type="InterPro" id="IPR026992">
    <property type="entry name" value="DIOX_N"/>
</dbReference>
<gene>
    <name evidence="10" type="primary">LOC120255961</name>
</gene>
<comment type="cofactor">
    <cofactor evidence="1">
        <name>L-ascorbate</name>
        <dbReference type="ChEBI" id="CHEBI:38290"/>
    </cofactor>
</comment>
<sequence>MAIKNDKIFDSLELMKQAKIPKEFIWPENEQPNTLEKLNAPVIDLTGFFQGDKASTKLAADLINNACQSHGFFQVINHGVNASLAEEALSCMNAFFKLPLNHKLKARRTPGSMWGYAGAHADRFSSRLPWKETLSFGYQEHDDHTEHIVVDYFISTLGDEFKHMGFVYQKYCEAMKKLSLGIMELLAISLGVEKSYYKDFFRDSNSIMRCNYYPPCKEPDLTLGTGPHCDPTSLTILQQDHVGGLQVFADGKWRCIPPVPNALVINIGDTFMALSNGKYKSCLHRAVVNRECERRSLAFFLCPRDDRVVRPPADIEGPRKYPDFTWSELWEFTQRHYRADMKTLHSFSQWLLSSVCKT</sequence>
<dbReference type="GeneID" id="120255961"/>
<dbReference type="FunFam" id="2.60.120.330:FF:000003">
    <property type="entry name" value="Gibberellin 20 oxidase 2"/>
    <property type="match status" value="1"/>
</dbReference>
<evidence type="ECO:0000256" key="1">
    <source>
        <dbReference type="ARBA" id="ARBA00001961"/>
    </source>
</evidence>
<comment type="catalytic activity">
    <reaction evidence="5">
        <text>gibberellin A12 + 2 2-oxoglutarate + 3 O2 + H(+) = gibberellin A9 + 2 succinate + 3 CO2 + 2 H2O</text>
        <dbReference type="Rhea" id="RHEA:60772"/>
        <dbReference type="ChEBI" id="CHEBI:15377"/>
        <dbReference type="ChEBI" id="CHEBI:15378"/>
        <dbReference type="ChEBI" id="CHEBI:15379"/>
        <dbReference type="ChEBI" id="CHEBI:16526"/>
        <dbReference type="ChEBI" id="CHEBI:16810"/>
        <dbReference type="ChEBI" id="CHEBI:30031"/>
        <dbReference type="ChEBI" id="CHEBI:58627"/>
        <dbReference type="ChEBI" id="CHEBI:73255"/>
    </reaction>
    <physiologicalReaction direction="left-to-right" evidence="5">
        <dbReference type="Rhea" id="RHEA:60773"/>
    </physiologicalReaction>
</comment>
<dbReference type="AlphaFoldDB" id="A0AB40AXE1"/>
<dbReference type="InterPro" id="IPR050231">
    <property type="entry name" value="Iron_ascorbate_oxido_reductase"/>
</dbReference>
<dbReference type="GO" id="GO:0016491">
    <property type="term" value="F:oxidoreductase activity"/>
    <property type="evidence" value="ECO:0007669"/>
    <property type="project" value="UniProtKB-KW"/>
</dbReference>
<dbReference type="Gene3D" id="2.60.120.330">
    <property type="entry name" value="B-lactam Antibiotic, Isopenicillin N Synthase, Chain"/>
    <property type="match status" value="1"/>
</dbReference>
<dbReference type="PRINTS" id="PR00682">
    <property type="entry name" value="IPNSYNTHASE"/>
</dbReference>
<dbReference type="Pfam" id="PF14226">
    <property type="entry name" value="DIOX_N"/>
    <property type="match status" value="1"/>
</dbReference>
<keyword evidence="2 7" id="KW-0479">Metal-binding</keyword>
<keyword evidence="9" id="KW-1185">Reference proteome</keyword>
<dbReference type="Pfam" id="PF03171">
    <property type="entry name" value="2OG-FeII_Oxy"/>
    <property type="match status" value="1"/>
</dbReference>
<organism evidence="9 10">
    <name type="scientific">Dioscorea cayennensis subsp. rotundata</name>
    <name type="common">White Guinea yam</name>
    <name type="synonym">Dioscorea rotundata</name>
    <dbReference type="NCBI Taxonomy" id="55577"/>
    <lineage>
        <taxon>Eukaryota</taxon>
        <taxon>Viridiplantae</taxon>
        <taxon>Streptophyta</taxon>
        <taxon>Embryophyta</taxon>
        <taxon>Tracheophyta</taxon>
        <taxon>Spermatophyta</taxon>
        <taxon>Magnoliopsida</taxon>
        <taxon>Liliopsida</taxon>
        <taxon>Dioscoreales</taxon>
        <taxon>Dioscoreaceae</taxon>
        <taxon>Dioscorea</taxon>
    </lineage>
</organism>
<accession>A0AB40AXE1</accession>
<evidence type="ECO:0000256" key="2">
    <source>
        <dbReference type="ARBA" id="ARBA00022723"/>
    </source>
</evidence>
<dbReference type="PANTHER" id="PTHR47990">
    <property type="entry name" value="2-OXOGLUTARATE (2OG) AND FE(II)-DEPENDENT OXYGENASE SUPERFAMILY PROTEIN-RELATED"/>
    <property type="match status" value="1"/>
</dbReference>
<evidence type="ECO:0000313" key="9">
    <source>
        <dbReference type="Proteomes" id="UP001515500"/>
    </source>
</evidence>
<dbReference type="GO" id="GO:0046872">
    <property type="term" value="F:metal ion binding"/>
    <property type="evidence" value="ECO:0007669"/>
    <property type="project" value="UniProtKB-KW"/>
</dbReference>